<protein>
    <recommendedName>
        <fullName evidence="1">RNase H type-1 domain-containing protein</fullName>
    </recommendedName>
</protein>
<dbReference type="GO" id="GO:0004523">
    <property type="term" value="F:RNA-DNA hybrid ribonuclease activity"/>
    <property type="evidence" value="ECO:0007669"/>
    <property type="project" value="InterPro"/>
</dbReference>
<dbReference type="Proteomes" id="UP001280121">
    <property type="component" value="Unassembled WGS sequence"/>
</dbReference>
<reference evidence="2" key="1">
    <citation type="journal article" date="2023" name="Plant J.">
        <title>Genome sequences and population genomics provide insights into the demographic history, inbreeding, and mutation load of two 'living fossil' tree species of Dipteronia.</title>
        <authorList>
            <person name="Feng Y."/>
            <person name="Comes H.P."/>
            <person name="Chen J."/>
            <person name="Zhu S."/>
            <person name="Lu R."/>
            <person name="Zhang X."/>
            <person name="Li P."/>
            <person name="Qiu J."/>
            <person name="Olsen K.M."/>
            <person name="Qiu Y."/>
        </authorList>
    </citation>
    <scope>NUCLEOTIDE SEQUENCE</scope>
    <source>
        <strain evidence="2">KIB01</strain>
    </source>
</reference>
<dbReference type="EMBL" id="JANJYI010000006">
    <property type="protein sequence ID" value="KAK2646354.1"/>
    <property type="molecule type" value="Genomic_DNA"/>
</dbReference>
<keyword evidence="3" id="KW-1185">Reference proteome</keyword>
<dbReference type="Pfam" id="PF13456">
    <property type="entry name" value="RVT_3"/>
    <property type="match status" value="1"/>
</dbReference>
<dbReference type="GO" id="GO:0003676">
    <property type="term" value="F:nucleic acid binding"/>
    <property type="evidence" value="ECO:0007669"/>
    <property type="project" value="InterPro"/>
</dbReference>
<comment type="caution">
    <text evidence="2">The sequence shown here is derived from an EMBL/GenBank/DDBJ whole genome shotgun (WGS) entry which is preliminary data.</text>
</comment>
<dbReference type="InterPro" id="IPR002156">
    <property type="entry name" value="RNaseH_domain"/>
</dbReference>
<dbReference type="InterPro" id="IPR044730">
    <property type="entry name" value="RNase_H-like_dom_plant"/>
</dbReference>
<dbReference type="AlphaFoldDB" id="A0AAD9U2W4"/>
<accession>A0AAD9U2W4</accession>
<feature type="domain" description="RNase H type-1" evidence="1">
    <location>
        <begin position="3"/>
        <end position="77"/>
    </location>
</feature>
<dbReference type="Gene3D" id="3.30.420.10">
    <property type="entry name" value="Ribonuclease H-like superfamily/Ribonuclease H"/>
    <property type="match status" value="1"/>
</dbReference>
<gene>
    <name evidence="2" type="ORF">Ddye_021549</name>
</gene>
<dbReference type="InterPro" id="IPR036397">
    <property type="entry name" value="RNaseH_sf"/>
</dbReference>
<name>A0AAD9U2W4_9ROSI</name>
<dbReference type="CDD" id="cd06222">
    <property type="entry name" value="RNase_H_like"/>
    <property type="match status" value="1"/>
</dbReference>
<proteinExistence type="predicted"/>
<evidence type="ECO:0000313" key="2">
    <source>
        <dbReference type="EMBL" id="KAK2646354.1"/>
    </source>
</evidence>
<sequence length="89" mass="9757">MVSPLVAEAMAVQRGTQLTVSKNLRPFQIEMDSLQVVNLVNNGVPSSTDVGPVLYDILDSLKLLFGCSISHVPRRPSRLSWMFVGATKE</sequence>
<evidence type="ECO:0000313" key="3">
    <source>
        <dbReference type="Proteomes" id="UP001280121"/>
    </source>
</evidence>
<evidence type="ECO:0000259" key="1">
    <source>
        <dbReference type="Pfam" id="PF13456"/>
    </source>
</evidence>
<organism evidence="2 3">
    <name type="scientific">Dipteronia dyeriana</name>
    <dbReference type="NCBI Taxonomy" id="168575"/>
    <lineage>
        <taxon>Eukaryota</taxon>
        <taxon>Viridiplantae</taxon>
        <taxon>Streptophyta</taxon>
        <taxon>Embryophyta</taxon>
        <taxon>Tracheophyta</taxon>
        <taxon>Spermatophyta</taxon>
        <taxon>Magnoliopsida</taxon>
        <taxon>eudicotyledons</taxon>
        <taxon>Gunneridae</taxon>
        <taxon>Pentapetalae</taxon>
        <taxon>rosids</taxon>
        <taxon>malvids</taxon>
        <taxon>Sapindales</taxon>
        <taxon>Sapindaceae</taxon>
        <taxon>Hippocastanoideae</taxon>
        <taxon>Acereae</taxon>
        <taxon>Dipteronia</taxon>
    </lineage>
</organism>